<protein>
    <submittedName>
        <fullName evidence="1">Uncharacterized protein</fullName>
    </submittedName>
</protein>
<reference evidence="1" key="2">
    <citation type="journal article" date="2021" name="Microbiol. Resour. Announc.">
        <title>Complete Genome Sequences of Three Human Oral Treponema parvum Isolates.</title>
        <authorList>
            <person name="Zeng H."/>
            <person name="Watt R.M."/>
        </authorList>
    </citation>
    <scope>NUCLEOTIDE SEQUENCE</scope>
    <source>
        <strain evidence="1">ATCC 700773</strain>
    </source>
</reference>
<evidence type="ECO:0000313" key="1">
    <source>
        <dbReference type="EMBL" id="QTQ12585.1"/>
    </source>
</evidence>
<sequence length="186" mass="21856">MIYELHGKIPQNRSFIYSEDILTSTVFGNIRYFNSSSLINDFLSKATDLKGNSFNYHFSDNIQINFWKKFSNKTKAQINEPDLVLEDKNSILIIECKYHSPLDEKFSESENDYTNQLLRYSTIIEDYYSEKKNKNIIFLTLKDYDVETCLEKTRKKLSPDTAIRVKQMLGGLPVDLIYITEKIIEF</sequence>
<gene>
    <name evidence="1" type="ORF">HRI96_10485</name>
</gene>
<dbReference type="EMBL" id="CP054257">
    <property type="protein sequence ID" value="QTQ12585.1"/>
    <property type="molecule type" value="Genomic_DNA"/>
</dbReference>
<dbReference type="Proteomes" id="UP000671995">
    <property type="component" value="Chromosome"/>
</dbReference>
<evidence type="ECO:0000313" key="2">
    <source>
        <dbReference type="Proteomes" id="UP000671995"/>
    </source>
</evidence>
<reference evidence="1" key="1">
    <citation type="submission" date="2020-05" db="EMBL/GenBank/DDBJ databases">
        <authorList>
            <person name="Zeng H."/>
            <person name="Chan Y.K."/>
            <person name="Watt R.M."/>
        </authorList>
    </citation>
    <scope>NUCLEOTIDE SEQUENCE</scope>
    <source>
        <strain evidence="1">ATCC 700773</strain>
    </source>
</reference>
<name>A0A975ID47_9SPIR</name>
<dbReference type="AlphaFoldDB" id="A0A975ID47"/>
<accession>A0A975ID47</accession>
<proteinExistence type="predicted"/>
<organism evidence="1 2">
    <name type="scientific">Treponema parvum</name>
    <dbReference type="NCBI Taxonomy" id="138851"/>
    <lineage>
        <taxon>Bacteria</taxon>
        <taxon>Pseudomonadati</taxon>
        <taxon>Spirochaetota</taxon>
        <taxon>Spirochaetia</taxon>
        <taxon>Spirochaetales</taxon>
        <taxon>Treponemataceae</taxon>
        <taxon>Treponema</taxon>
    </lineage>
</organism>
<dbReference type="RefSeq" id="WP_210117296.1">
    <property type="nucleotide sequence ID" value="NZ_CP054257.1"/>
</dbReference>